<feature type="compositionally biased region" description="Polar residues" evidence="1">
    <location>
        <begin position="283"/>
        <end position="296"/>
    </location>
</feature>
<sequence length="366" mass="41880">MISNYQNDAYKGFLFGVAVMVFLHNTFVSFFLYKTRQSNVSNINKIIINISGTILFIIRIVGSFAPVWVDLIGCKVINSLSYISSFFFREALAFFLLWRLRQIGNHQIDKWASIILFSGRTLSHFTAFGFARISLLPTPLRNWCASNFNLIFKSETISICVDFSIDLYVTFRLIQILRSSSNNLAGFNTSTRGNTKHNLFTGVIYWNFVRLGVAFLLNLSAFVVLLTATKPLNYDQFAPIFFFNTLAFVLMSYVVTVDAEIVKVINNQNKKGSGRPKYKEKSSSTNATNKSAVSESFPKHNNLNSYNNIQTYDVSFKRLSFFEWSNTIIGYGHEENRIQEEFEEIIEVPLEDINHDLEKGDDTIDI</sequence>
<feature type="transmembrane region" description="Helical" evidence="2">
    <location>
        <begin position="46"/>
        <end position="68"/>
    </location>
</feature>
<dbReference type="Proteomes" id="UP000789706">
    <property type="component" value="Unassembled WGS sequence"/>
</dbReference>
<feature type="transmembrane region" description="Helical" evidence="2">
    <location>
        <begin position="237"/>
        <end position="255"/>
    </location>
</feature>
<gene>
    <name evidence="3" type="ORF">DEBURN_LOCUS7268</name>
</gene>
<name>A0A9N9FT37_9GLOM</name>
<comment type="caution">
    <text evidence="3">The sequence shown here is derived from an EMBL/GenBank/DDBJ whole genome shotgun (WGS) entry which is preliminary data.</text>
</comment>
<protein>
    <submittedName>
        <fullName evidence="3">775_t:CDS:1</fullName>
    </submittedName>
</protein>
<dbReference type="OrthoDB" id="2416917at2759"/>
<evidence type="ECO:0000313" key="4">
    <source>
        <dbReference type="Proteomes" id="UP000789706"/>
    </source>
</evidence>
<dbReference type="AlphaFoldDB" id="A0A9N9FT37"/>
<dbReference type="EMBL" id="CAJVPK010000852">
    <property type="protein sequence ID" value="CAG8554444.1"/>
    <property type="molecule type" value="Genomic_DNA"/>
</dbReference>
<feature type="transmembrane region" description="Helical" evidence="2">
    <location>
        <begin position="204"/>
        <end position="225"/>
    </location>
</feature>
<organism evidence="3 4">
    <name type="scientific">Diversispora eburnea</name>
    <dbReference type="NCBI Taxonomy" id="1213867"/>
    <lineage>
        <taxon>Eukaryota</taxon>
        <taxon>Fungi</taxon>
        <taxon>Fungi incertae sedis</taxon>
        <taxon>Mucoromycota</taxon>
        <taxon>Glomeromycotina</taxon>
        <taxon>Glomeromycetes</taxon>
        <taxon>Diversisporales</taxon>
        <taxon>Diversisporaceae</taxon>
        <taxon>Diversispora</taxon>
    </lineage>
</organism>
<proteinExistence type="predicted"/>
<feature type="region of interest" description="Disordered" evidence="1">
    <location>
        <begin position="270"/>
        <end position="296"/>
    </location>
</feature>
<feature type="transmembrane region" description="Helical" evidence="2">
    <location>
        <begin position="12"/>
        <end position="34"/>
    </location>
</feature>
<keyword evidence="2" id="KW-0812">Transmembrane</keyword>
<keyword evidence="2" id="KW-0472">Membrane</keyword>
<evidence type="ECO:0000313" key="3">
    <source>
        <dbReference type="EMBL" id="CAG8554444.1"/>
    </source>
</evidence>
<evidence type="ECO:0000256" key="1">
    <source>
        <dbReference type="SAM" id="MobiDB-lite"/>
    </source>
</evidence>
<reference evidence="3" key="1">
    <citation type="submission" date="2021-06" db="EMBL/GenBank/DDBJ databases">
        <authorList>
            <person name="Kallberg Y."/>
            <person name="Tangrot J."/>
            <person name="Rosling A."/>
        </authorList>
    </citation>
    <scope>NUCLEOTIDE SEQUENCE</scope>
    <source>
        <strain evidence="3">AZ414A</strain>
    </source>
</reference>
<evidence type="ECO:0000256" key="2">
    <source>
        <dbReference type="SAM" id="Phobius"/>
    </source>
</evidence>
<accession>A0A9N9FT37</accession>
<keyword evidence="2" id="KW-1133">Transmembrane helix</keyword>
<feature type="transmembrane region" description="Helical" evidence="2">
    <location>
        <begin position="80"/>
        <end position="100"/>
    </location>
</feature>
<keyword evidence="4" id="KW-1185">Reference proteome</keyword>